<feature type="domain" description="Reverse transcriptase" evidence="1">
    <location>
        <begin position="40"/>
        <end position="135"/>
    </location>
</feature>
<feature type="non-terminal residue" evidence="2">
    <location>
        <position position="1"/>
    </location>
</feature>
<evidence type="ECO:0000313" key="2">
    <source>
        <dbReference type="EMBL" id="KAF4646785.1"/>
    </source>
</evidence>
<dbReference type="Pfam" id="PF00078">
    <property type="entry name" value="RVT_1"/>
    <property type="match status" value="1"/>
</dbReference>
<reference evidence="2 3" key="1">
    <citation type="submission" date="2020-04" db="EMBL/GenBank/DDBJ databases">
        <title>Perkinsus chesapeaki whole genome sequence.</title>
        <authorList>
            <person name="Bogema D.R."/>
        </authorList>
    </citation>
    <scope>NUCLEOTIDE SEQUENCE [LARGE SCALE GENOMIC DNA]</scope>
    <source>
        <strain evidence="2">ATCC PRA-425</strain>
    </source>
</reference>
<name>A0A7J6KHD6_PERCH</name>
<evidence type="ECO:0000259" key="1">
    <source>
        <dbReference type="Pfam" id="PF00078"/>
    </source>
</evidence>
<dbReference type="OrthoDB" id="2897838at2759"/>
<dbReference type="AlphaFoldDB" id="A0A7J6KHD6"/>
<sequence>RSGLNSLVKAKGHILETICLPTLRAVALLLWLALSWFSSDAVIIELDAAEAFKHLRVSVLDEEFMYNCAPGSKTLYRHLRLAFGCISSPLWWVRAFSCINRILCVALQVKCIAYIDDTSFISNRSSAFEHFVSIILFYSAVGVLSELRKAGVSPSPRLLGFQCHLANQQIDIPADKLAGIVEL</sequence>
<dbReference type="InterPro" id="IPR000477">
    <property type="entry name" value="RT_dom"/>
</dbReference>
<dbReference type="EMBL" id="JAAPAO010003112">
    <property type="protein sequence ID" value="KAF4646785.1"/>
    <property type="molecule type" value="Genomic_DNA"/>
</dbReference>
<gene>
    <name evidence="2" type="ORF">FOL47_005663</name>
</gene>
<proteinExistence type="predicted"/>
<dbReference type="SUPFAM" id="SSF56672">
    <property type="entry name" value="DNA/RNA polymerases"/>
    <property type="match status" value="1"/>
</dbReference>
<feature type="non-terminal residue" evidence="2">
    <location>
        <position position="183"/>
    </location>
</feature>
<organism evidence="2 3">
    <name type="scientific">Perkinsus chesapeaki</name>
    <name type="common">Clam parasite</name>
    <name type="synonym">Perkinsus andrewsi</name>
    <dbReference type="NCBI Taxonomy" id="330153"/>
    <lineage>
        <taxon>Eukaryota</taxon>
        <taxon>Sar</taxon>
        <taxon>Alveolata</taxon>
        <taxon>Perkinsozoa</taxon>
        <taxon>Perkinsea</taxon>
        <taxon>Perkinsida</taxon>
        <taxon>Perkinsidae</taxon>
        <taxon>Perkinsus</taxon>
    </lineage>
</organism>
<accession>A0A7J6KHD6</accession>
<evidence type="ECO:0000313" key="3">
    <source>
        <dbReference type="Proteomes" id="UP000591131"/>
    </source>
</evidence>
<dbReference type="Proteomes" id="UP000591131">
    <property type="component" value="Unassembled WGS sequence"/>
</dbReference>
<comment type="caution">
    <text evidence="2">The sequence shown here is derived from an EMBL/GenBank/DDBJ whole genome shotgun (WGS) entry which is preliminary data.</text>
</comment>
<keyword evidence="3" id="KW-1185">Reference proteome</keyword>
<protein>
    <recommendedName>
        <fullName evidence="1">Reverse transcriptase domain-containing protein</fullName>
    </recommendedName>
</protein>
<dbReference type="InterPro" id="IPR043502">
    <property type="entry name" value="DNA/RNA_pol_sf"/>
</dbReference>